<protein>
    <recommendedName>
        <fullName evidence="2">TnsE C-terminal domain-containing protein</fullName>
    </recommendedName>
</protein>
<dbReference type="AlphaFoldDB" id="A0AB37Z9W6"/>
<feature type="region of interest" description="Disordered" evidence="1">
    <location>
        <begin position="339"/>
        <end position="397"/>
    </location>
</feature>
<organism evidence="3 4">
    <name type="scientific">Pseudomonas peli</name>
    <dbReference type="NCBI Taxonomy" id="592361"/>
    <lineage>
        <taxon>Bacteria</taxon>
        <taxon>Pseudomonadati</taxon>
        <taxon>Pseudomonadota</taxon>
        <taxon>Gammaproteobacteria</taxon>
        <taxon>Pseudomonadales</taxon>
        <taxon>Pseudomonadaceae</taxon>
        <taxon>Pseudomonas</taxon>
    </lineage>
</organism>
<proteinExistence type="predicted"/>
<name>A0AB37Z9W6_9PSED</name>
<dbReference type="EMBL" id="FMTL01000003">
    <property type="protein sequence ID" value="SCW74845.1"/>
    <property type="molecule type" value="Genomic_DNA"/>
</dbReference>
<feature type="domain" description="TnsE C-terminal" evidence="2">
    <location>
        <begin position="405"/>
        <end position="545"/>
    </location>
</feature>
<dbReference type="RefSeq" id="WP_090254159.1">
    <property type="nucleotide sequence ID" value="NZ_FMTL01000003.1"/>
</dbReference>
<reference evidence="3 4" key="1">
    <citation type="submission" date="2016-10" db="EMBL/GenBank/DDBJ databases">
        <authorList>
            <person name="Varghese N."/>
            <person name="Submissions S."/>
        </authorList>
    </citation>
    <scope>NUCLEOTIDE SEQUENCE [LARGE SCALE GENOMIC DNA]</scope>
    <source>
        <strain evidence="3 4">DSM 17833</strain>
    </source>
</reference>
<dbReference type="InterPro" id="IPR041419">
    <property type="entry name" value="TnsE_C"/>
</dbReference>
<feature type="compositionally biased region" description="Basic and acidic residues" evidence="1">
    <location>
        <begin position="378"/>
        <end position="397"/>
    </location>
</feature>
<gene>
    <name evidence="3" type="ORF">SAMN05216370_3132</name>
</gene>
<dbReference type="Proteomes" id="UP000242418">
    <property type="component" value="Unassembled WGS sequence"/>
</dbReference>
<dbReference type="Pfam" id="PF18623">
    <property type="entry name" value="TnsE_C"/>
    <property type="match status" value="1"/>
</dbReference>
<feature type="compositionally biased region" description="Basic and acidic residues" evidence="1">
    <location>
        <begin position="340"/>
        <end position="358"/>
    </location>
</feature>
<accession>A0AB37Z9W6</accession>
<evidence type="ECO:0000256" key="1">
    <source>
        <dbReference type="SAM" id="MobiDB-lite"/>
    </source>
</evidence>
<evidence type="ECO:0000313" key="3">
    <source>
        <dbReference type="EMBL" id="SCW74845.1"/>
    </source>
</evidence>
<evidence type="ECO:0000313" key="4">
    <source>
        <dbReference type="Proteomes" id="UP000242418"/>
    </source>
</evidence>
<keyword evidence="4" id="KW-1185">Reference proteome</keyword>
<evidence type="ECO:0000259" key="2">
    <source>
        <dbReference type="Pfam" id="PF18623"/>
    </source>
</evidence>
<comment type="caution">
    <text evidence="3">The sequence shown here is derived from an EMBL/GenBank/DDBJ whole genome shotgun (WGS) entry which is preliminary data.</text>
</comment>
<sequence length="550" mass="62477">MNRTFFRQIQTGSKLLAIGNFYRAFSPEAQWRLAALFQCDGQSQFKRLSLEMSCVLATGREFLEEDGVPFRPSGFKKAVVLPAIDTWRERQLGECPRLARRLAANPEISAQRCFVFEVDGLTVWLPKFELARKLYFHAAFIVRAAFAPSGLDMVFTIYREGDVVHIHTPPKTGAPSQLLKIKGYRDHLSWLLLNQDVKRSFESIWQSLNRAQEQVSQKSDYARWQFDFQAPPSLAGTMMDVRGPFDPENNELLVWEIETLQGLRFSHHGEIFFHHPALKLTARGEGSGCETVPSGAEEVEVDAEDDPTAAKEPSLIHLPVEGIKFDAQMNTMIAFNGEHASGHGKEVDDEQSPGKESKLLGVADPVSDGSTAPGEFQKLGEREGKDEDKDKDKDKDKEHDRFVGRFSLLREIIEQIPHESDIALVSLDVKPLPPVPRCSYHMFDHEKPRCYLMAMFKLKNGNQRYLLEIDTSDNRKTMSTRVMGFKADVEVEKCIGRILKKTVKGSLRWPSNMADFCEPLHSVHHPKESQSGTNHARVNDWKQRIRDVLK</sequence>